<keyword evidence="4" id="KW-1185">Reference proteome</keyword>
<evidence type="ECO:0000313" key="4">
    <source>
        <dbReference type="Proteomes" id="UP000588158"/>
    </source>
</evidence>
<dbReference type="GO" id="GO:1901135">
    <property type="term" value="P:carbohydrate derivative metabolic process"/>
    <property type="evidence" value="ECO:0007669"/>
    <property type="project" value="InterPro"/>
</dbReference>
<gene>
    <name evidence="3" type="ORF">HNR70_001641</name>
</gene>
<dbReference type="InterPro" id="IPR001347">
    <property type="entry name" value="SIS_dom"/>
</dbReference>
<dbReference type="InterPro" id="IPR017552">
    <property type="entry name" value="PHI/rmpB"/>
</dbReference>
<evidence type="ECO:0000313" key="3">
    <source>
        <dbReference type="EMBL" id="MBB5831828.1"/>
    </source>
</evidence>
<dbReference type="SUPFAM" id="SSF53697">
    <property type="entry name" value="SIS domain"/>
    <property type="match status" value="1"/>
</dbReference>
<dbReference type="EMBL" id="JACHLZ010000001">
    <property type="protein sequence ID" value="MBB5831828.1"/>
    <property type="molecule type" value="Genomic_DNA"/>
</dbReference>
<accession>A0A841AFI6</accession>
<dbReference type="CDD" id="cd05005">
    <property type="entry name" value="SIS_PHI"/>
    <property type="match status" value="1"/>
</dbReference>
<dbReference type="InterPro" id="IPR046348">
    <property type="entry name" value="SIS_dom_sf"/>
</dbReference>
<proteinExistence type="inferred from homology"/>
<dbReference type="Gene3D" id="3.40.50.10490">
    <property type="entry name" value="Glucose-6-phosphate isomerase like protein, domain 1"/>
    <property type="match status" value="1"/>
</dbReference>
<dbReference type="Pfam" id="PF01380">
    <property type="entry name" value="SIS"/>
    <property type="match status" value="1"/>
</dbReference>
<sequence>MEERGIQDSLTRIVNEIEGAAALPDAPALAAAVELTADARRVFVHGAGRSGLALRMTAMRLMHLGLQVHVVGETTTPAIGEGDLLLTASGSGTTSGVVSAAETARSVGARVIGITTDPESPLALLSHAVLVVRAATKTDRSEQQSAQYAGSLFEQLLVLVGDALFDVLWQRSGQSADALWPRHANLE</sequence>
<name>A0A841AFI6_9MICO</name>
<dbReference type="EC" id="5.3.1.27" evidence="3"/>
<dbReference type="PANTHER" id="PTHR43443">
    <property type="entry name" value="3-HEXULOSE-6-PHOSPHATE ISOMERASE"/>
    <property type="match status" value="1"/>
</dbReference>
<dbReference type="Proteomes" id="UP000588158">
    <property type="component" value="Unassembled WGS sequence"/>
</dbReference>
<reference evidence="3 4" key="1">
    <citation type="submission" date="2020-08" db="EMBL/GenBank/DDBJ databases">
        <title>Sequencing the genomes of 1000 actinobacteria strains.</title>
        <authorList>
            <person name="Klenk H.-P."/>
        </authorList>
    </citation>
    <scope>NUCLEOTIDE SEQUENCE [LARGE SCALE GENOMIC DNA]</scope>
    <source>
        <strain evidence="3 4">DSM 28796</strain>
    </source>
</reference>
<keyword evidence="3" id="KW-0413">Isomerase</keyword>
<dbReference type="GO" id="GO:0097367">
    <property type="term" value="F:carbohydrate derivative binding"/>
    <property type="evidence" value="ECO:0007669"/>
    <property type="project" value="InterPro"/>
</dbReference>
<evidence type="ECO:0000259" key="2">
    <source>
        <dbReference type="PROSITE" id="PS51464"/>
    </source>
</evidence>
<dbReference type="AlphaFoldDB" id="A0A841AFI6"/>
<dbReference type="PROSITE" id="PS51464">
    <property type="entry name" value="SIS"/>
    <property type="match status" value="1"/>
</dbReference>
<dbReference type="PANTHER" id="PTHR43443:SF1">
    <property type="entry name" value="3-HEXULOSE-6-PHOSPHATE ISOMERASE"/>
    <property type="match status" value="1"/>
</dbReference>
<dbReference type="NCBIfam" id="TIGR03127">
    <property type="entry name" value="RuMP_HxlB"/>
    <property type="match status" value="1"/>
</dbReference>
<organism evidence="3 4">
    <name type="scientific">Brachybacterium aquaticum</name>
    <dbReference type="NCBI Taxonomy" id="1432564"/>
    <lineage>
        <taxon>Bacteria</taxon>
        <taxon>Bacillati</taxon>
        <taxon>Actinomycetota</taxon>
        <taxon>Actinomycetes</taxon>
        <taxon>Micrococcales</taxon>
        <taxon>Dermabacteraceae</taxon>
        <taxon>Brachybacterium</taxon>
    </lineage>
</organism>
<feature type="domain" description="SIS" evidence="2">
    <location>
        <begin position="32"/>
        <end position="174"/>
    </location>
</feature>
<comment type="caution">
    <text evidence="3">The sequence shown here is derived from an EMBL/GenBank/DDBJ whole genome shotgun (WGS) entry which is preliminary data.</text>
</comment>
<dbReference type="GO" id="GO:0043800">
    <property type="term" value="F:6-phospho-3-hexuloisomerase activity"/>
    <property type="evidence" value="ECO:0007669"/>
    <property type="project" value="UniProtKB-EC"/>
</dbReference>
<comment type="similarity">
    <text evidence="1">Belongs to the SIS family. PHI subfamily.</text>
</comment>
<evidence type="ECO:0000256" key="1">
    <source>
        <dbReference type="ARBA" id="ARBA00009235"/>
    </source>
</evidence>
<protein>
    <submittedName>
        <fullName evidence="3">6-phospho-3-hexuloisomerase</fullName>
        <ecNumber evidence="3">5.3.1.27</ecNumber>
    </submittedName>
</protein>